<proteinExistence type="predicted"/>
<name>A0A819T0L4_9BILA</name>
<dbReference type="Proteomes" id="UP000663860">
    <property type="component" value="Unassembled WGS sequence"/>
</dbReference>
<reference evidence="2" key="1">
    <citation type="submission" date="2021-02" db="EMBL/GenBank/DDBJ databases">
        <authorList>
            <person name="Nowell W R."/>
        </authorList>
    </citation>
    <scope>NUCLEOTIDE SEQUENCE</scope>
</reference>
<dbReference type="EMBL" id="CAJOBB010004091">
    <property type="protein sequence ID" value="CAF4073614.1"/>
    <property type="molecule type" value="Genomic_DNA"/>
</dbReference>
<evidence type="ECO:0000313" key="3">
    <source>
        <dbReference type="Proteomes" id="UP000663868"/>
    </source>
</evidence>
<dbReference type="EMBL" id="CAJNOE010001946">
    <property type="protein sequence ID" value="CAF1459660.1"/>
    <property type="molecule type" value="Genomic_DNA"/>
</dbReference>
<feature type="non-terminal residue" evidence="2">
    <location>
        <position position="61"/>
    </location>
</feature>
<evidence type="ECO:0000313" key="1">
    <source>
        <dbReference type="EMBL" id="CAF1459660.1"/>
    </source>
</evidence>
<accession>A0A819T0L4</accession>
<sequence length="61" mass="6767">MSNSDILDGKQLFKQRAKLTLPYLVRQAKAAQPVSYSDLAKLIKIKNPRNFNHILGAIGDG</sequence>
<gene>
    <name evidence="1" type="ORF">IZO911_LOCUS42850</name>
    <name evidence="2" type="ORF">KXQ929_LOCUS32898</name>
</gene>
<organism evidence="2 3">
    <name type="scientific">Adineta steineri</name>
    <dbReference type="NCBI Taxonomy" id="433720"/>
    <lineage>
        <taxon>Eukaryota</taxon>
        <taxon>Metazoa</taxon>
        <taxon>Spiralia</taxon>
        <taxon>Gnathifera</taxon>
        <taxon>Rotifera</taxon>
        <taxon>Eurotatoria</taxon>
        <taxon>Bdelloidea</taxon>
        <taxon>Adinetida</taxon>
        <taxon>Adinetidae</taxon>
        <taxon>Adineta</taxon>
    </lineage>
</organism>
<protein>
    <submittedName>
        <fullName evidence="2">Uncharacterized protein</fullName>
    </submittedName>
</protein>
<comment type="caution">
    <text evidence="2">The sequence shown here is derived from an EMBL/GenBank/DDBJ whole genome shotgun (WGS) entry which is preliminary data.</text>
</comment>
<dbReference type="AlphaFoldDB" id="A0A819T0L4"/>
<dbReference type="Proteomes" id="UP000663868">
    <property type="component" value="Unassembled WGS sequence"/>
</dbReference>
<evidence type="ECO:0000313" key="2">
    <source>
        <dbReference type="EMBL" id="CAF4073614.1"/>
    </source>
</evidence>